<evidence type="ECO:0000313" key="2">
    <source>
        <dbReference type="EMBL" id="KAK0712845.1"/>
    </source>
</evidence>
<dbReference type="RefSeq" id="XP_060294168.1">
    <property type="nucleotide sequence ID" value="XM_060447325.1"/>
</dbReference>
<protein>
    <recommendedName>
        <fullName evidence="1">DUF3669 domain-containing protein</fullName>
    </recommendedName>
</protein>
<proteinExistence type="predicted"/>
<dbReference type="GeneID" id="85330595"/>
<dbReference type="PANTHER" id="PTHR40780">
    <property type="entry name" value="DUF3669 DOMAIN-CONTAINING PROTEIN"/>
    <property type="match status" value="1"/>
</dbReference>
<organism evidence="2 3">
    <name type="scientific">Lasiosphaeria miniovina</name>
    <dbReference type="NCBI Taxonomy" id="1954250"/>
    <lineage>
        <taxon>Eukaryota</taxon>
        <taxon>Fungi</taxon>
        <taxon>Dikarya</taxon>
        <taxon>Ascomycota</taxon>
        <taxon>Pezizomycotina</taxon>
        <taxon>Sordariomycetes</taxon>
        <taxon>Sordariomycetidae</taxon>
        <taxon>Sordariales</taxon>
        <taxon>Lasiosphaeriaceae</taxon>
        <taxon>Lasiosphaeria</taxon>
    </lineage>
</organism>
<evidence type="ECO:0000259" key="1">
    <source>
        <dbReference type="Pfam" id="PF12417"/>
    </source>
</evidence>
<dbReference type="InterPro" id="IPR022137">
    <property type="entry name" value="Znf_prot_DUF3669"/>
</dbReference>
<feature type="domain" description="DUF3669" evidence="1">
    <location>
        <begin position="308"/>
        <end position="348"/>
    </location>
</feature>
<keyword evidence="3" id="KW-1185">Reference proteome</keyword>
<accession>A0AA40ABE6</accession>
<evidence type="ECO:0000313" key="3">
    <source>
        <dbReference type="Proteomes" id="UP001172101"/>
    </source>
</evidence>
<dbReference type="Pfam" id="PF12417">
    <property type="entry name" value="DUF3669"/>
    <property type="match status" value="1"/>
</dbReference>
<name>A0AA40ABE6_9PEZI</name>
<dbReference type="EMBL" id="JAUIRO010000005">
    <property type="protein sequence ID" value="KAK0712845.1"/>
    <property type="molecule type" value="Genomic_DNA"/>
</dbReference>
<gene>
    <name evidence="2" type="ORF">B0T26DRAFT_813122</name>
</gene>
<comment type="caution">
    <text evidence="2">The sequence shown here is derived from an EMBL/GenBank/DDBJ whole genome shotgun (WGS) entry which is preliminary data.</text>
</comment>
<reference evidence="2" key="1">
    <citation type="submission" date="2023-06" db="EMBL/GenBank/DDBJ databases">
        <title>Genome-scale phylogeny and comparative genomics of the fungal order Sordariales.</title>
        <authorList>
            <consortium name="Lawrence Berkeley National Laboratory"/>
            <person name="Hensen N."/>
            <person name="Bonometti L."/>
            <person name="Westerberg I."/>
            <person name="Brannstrom I.O."/>
            <person name="Guillou S."/>
            <person name="Cros-Aarteil S."/>
            <person name="Calhoun S."/>
            <person name="Haridas S."/>
            <person name="Kuo A."/>
            <person name="Mondo S."/>
            <person name="Pangilinan J."/>
            <person name="Riley R."/>
            <person name="LaButti K."/>
            <person name="Andreopoulos B."/>
            <person name="Lipzen A."/>
            <person name="Chen C."/>
            <person name="Yanf M."/>
            <person name="Daum C."/>
            <person name="Ng V."/>
            <person name="Clum A."/>
            <person name="Steindorff A."/>
            <person name="Ohm R."/>
            <person name="Martin F."/>
            <person name="Silar P."/>
            <person name="Natvig D."/>
            <person name="Lalanne C."/>
            <person name="Gautier V."/>
            <person name="Ament-velasquez S.L."/>
            <person name="Kruys A."/>
            <person name="Hutchinson M.I."/>
            <person name="Powell A.J."/>
            <person name="Barry K."/>
            <person name="Miller A.N."/>
            <person name="Grigoriev I.V."/>
            <person name="Debuchy R."/>
            <person name="Gladieux P."/>
            <person name="Thoren M.H."/>
            <person name="Johannesson H."/>
        </authorList>
    </citation>
    <scope>NUCLEOTIDE SEQUENCE</scope>
    <source>
        <strain evidence="2">SMH2392-1A</strain>
    </source>
</reference>
<sequence length="374" mass="42714">MGRRHNPDNHRGHSHPIASVLLQESIMSDGLQQDVIANNRLLEALDTASFAVFHQAQQDVEAAYQKIGFGQWGLIFAKPGRGFVVKVARPFFSDGLWEDFLSHLRLFKALSAHSESECRIPRVFSYVSKENAGWWDMNKLSLPPSSEFPLPSVALITGRILPLPKAIRHALIDKFCPEGLREAAKSSQMNKDCVARIYLGCRRRSDALLSPNFSLRNFNFCLDQMLDLGLPVKHYARAMAECLAIFHWEAHIDGYDIEFVLGSEVEISYTTHVTQSLGLDVEELEKLPKQSDIEVLRRIDFQRRATRLWVLDFNLCNRFPKDATFLLENDPYYPLPLMELDIDKQLYKSGGLQHLPVKFLDACVKREQGNWSRA</sequence>
<dbReference type="Proteomes" id="UP001172101">
    <property type="component" value="Unassembled WGS sequence"/>
</dbReference>
<dbReference type="PANTHER" id="PTHR40780:SF2">
    <property type="entry name" value="DUF3669 DOMAIN-CONTAINING PROTEIN"/>
    <property type="match status" value="1"/>
</dbReference>
<dbReference type="AlphaFoldDB" id="A0AA40ABE6"/>